<name>A0ACC2UXT6_9TREE</name>
<protein>
    <submittedName>
        <fullName evidence="1">Uncharacterized protein</fullName>
    </submittedName>
</protein>
<dbReference type="EMBL" id="JASBWT010000052">
    <property type="protein sequence ID" value="KAJ9091470.1"/>
    <property type="molecule type" value="Genomic_DNA"/>
</dbReference>
<sequence length="3067" mass="330911">MTRTTGLKRPPQILTSAGPDPPANSRSGRSHTAVTGRKGPPSQYAPQITTMDDDDDDDDDEEESEGDDEEEEGDDGSSEEDDSSEEEGFVRPTMDDSEEFSKRQLELIQLASDLSANDDLLSCIFVDTFGSMAAKDDLGVYYHQGDFLKPYFNRAEVVKMAQETIVQGNVQAALDRSLRLAVFRSRIGVLRSTSQIKKFVAHLKRYLMLYHPSSRVEIRTTDRYRFTTQKSELAVHATVDLDPGLTEYVQVDLRNAYGNSSAATSHDGEKQPSLNGIPNQLNGQRMAAELQAQGITDWQMETKPPMLVLDEITGAMEVMPKTWEQRLSGNNIEDDPDGKNAVSAAQRRLQARNVPYGDMGINGDAEEEEGTSGAAGPSSQPMDGRKKMAEIRDFSVVNSGRQGLMLFLGPGRFINHDCSPNVELITTKRNVITFRVLRRIRTGEELTTWYGDNYFGPGNRDCLCLTCEHAHRGGFTRVINDSSTSGITTKATEGSSSKRTSDAARRSAGQVTSAANISDGALDTGITIAVIDEGMESPEESMVNGDDDESSSDKDVDMDGGQDEEKVSCCSMRYVSHRILSNLDVFGEHSQLHVSVEDVVEDADTKRRSARRFSSFSSLPHRMTDSLSISTSARASPESSAAGSSPTRESARNKRRAAARGRERTSNMIQHPFGYSKVNGKNGMPNTSTAGEYGSEAVRESTRPHSERDEPGTLRCTVCLSIMDPVWVSNRYVEQCRRCIRHKAIYGFKWPARAKVEEQPYPPANMRPIWWVPPKISRHRFRSITPSIIETHNSDDGQQRSDGEREANAQEEEARREVKRVHRWEVLQAEGAAKFRKDLEVARDLMRRMEEEHAAEREAAKSQPRQHNGGGSWGKYEYVWEEEEQPVVLQEGSKRSRRPTALPESQPPVPKRRKTEESAGESTRGHSRKPETKHSAPPKREEKAHPASRRGQRPKPTGPIFSAMPASPSAEIMPVDDFDIMPLTTDRDPSISHVPIALTDDDSYDSDVEVIATNVARARAAQGGLEEDYGSNVNPISLSAEEEDKANDNNNSNGNSNGNGNESSDEDIFYSTHFSASALHYLMPSVTDGSVNTGGVPKGTTDGQSTGVGSSRLHPSATKGISPLKHREVFRGTLSTPDVHPDVQPESYKQPKALTERGKGTRAALEALEREGREGSRCGVPPPLLHSAEAEIARARQAAAFMKGARRKPTRKTQVSRLSRQWHPSPSPTSFDEVRRDEDGSRVDEDENSLQEMLDTIVSSQLMIVDNVNDTDAAELSPRKSFEETSSFHIRESSMPLEPISGKAVGNDADPPRLELDARAVSPPQQDFSSAELPAETAGRDANVVAEPLTQSETTPRSDNPLSEMTVTHEDDQPTVVEASANTASDVSAEKEDIVAGSTEKKDIAEVLVDKDDIAEVMAGKEDVPEETMTQATSSVDQRDLKEELDALAEEEAGQSPVQQSSTQGQPDVLEESAVTEEVISEKAQQSPFLFKGQDFGTEDSSMDLSQVHVPTTPKDNNGILEPNLNGLAAGDQPVADVPSANELDLIREATSSPSSDFQAMKQATPSTREGSAYPNLAEKMSVDQTLASPSTTQDGDIASTAIPLNRPETVKQTPPVTDGSTEPIAEPEQSPLPLDSTITPAKSTDEHVAKSIPIGSETRLAPTPPDASPTGHLCATGDVARDDSGDSPQVDWAMEMESGMSTSGVIRKDPVESKDFDSLSEERHIRPLQQGFNDNSNEDMQQTTSPAENVSVKPSMDVDFTPGMERDLAPALDATAQPDVTMENGTITDSAVDQSPATTRSTERETEEESLKTMEIETSITLAREHSPATTMEPVTNEVNDTTMVIDTNTGLTDDNPLAMTSAFVEPVMQEGLPAGQGVTPLESDIDGLALREAMPAVGNKDGVRIASRDQQTASSTEVAAPNQPDANPAVVDEQVPQGTFDLAPSTAIQATGHADSLDTEKATDPPEPPMRSDLPVIDSLPPLEVEPSVNEFVEQSTDNAGIAELPRFQVRNHASVSTPARANSTATQTPATLKRRRRGGNAAIPRDTTIVVLSSDDDVEIIPPPKKVVLRAPTGSSALPSPHPIRTPGSQGRQASTSINPISLGTPMSQRISVISSPVISRSSRIANNASPSTSTTAHVSAPVVTPDARKGSQKGALFLPSTRKALESRRTIEALRRIQLANAGRTEPSDGEPSEPTATDTSVTGVDTSWQPETSNNAGAGSAWGTPAAPPTAVGESSESNANAGWGDSSAVPTDNSSGWGAPPETTSTSDSWNPQTLASSNVDNAWNAEPAAKSNGNDGWNNPTTVTSTANDGWDTQPTISPNAGAAWTTSSININEPSVSSASLVVRPESTSAGWGEAPSSAPVTNTGFNMSSKGAAKPSDGWDSTPGTNHASSNGWPQAPTQEPSTDTSWGDNVQNNVNISRNTGWADATQSTRADDDWGASTSTPTQAWVTQQKADTVISARSASFPHNQAASASSQLQKPPSATVDPNAWEPESESAKTATDWSIWDTPTDTPSVNISTSGWGDQPARQTLNGWNPPSQISARGDPELSVVTSGNDGPPSALAQTGWDVPASAFTSRNDERSLGAPPTKPKRQTAEDFWQPSASPSHSSAPVPYTVTSPAKKVDASAGWGSWEPSDSSAKPQDDGWGNPAYLLDMMADLDRHLGPGHPVGLHHPEPLNTGQDPPIGTSVGKLNAVPAMYPELLTGEDMIALDLERLVVRAMRMTEGIASIMTSQLQNIVANIDIPSDDDLKEEIQNPVTLQDESLSEGILENVEAKDPRDDLRRDETLKDMIESPRDITRREGKVKDTIEGPNDVKGTGAAAQSVCRSENEDESVVEDRVVMDGGVPISQKIERIPSPTTVTLTNDTLNDVNRGEENLDTRRWTRGPWNAQLRMGSTLDDGIPRVEYRTRYIPVVSHTRLNIPRNGGSEDSLQVVHLKRLIDEPRYPEARTSTNAMPLGRKMRVFGKASTDNAPRGPRSASIRPASVQPEKSQHADESNVAKEKTSELNASDSVDTQTTSSHSWGEPTAAATSTAEQGSGWDSWGSSSATNIPQVNAGW</sequence>
<comment type="caution">
    <text evidence="1">The sequence shown here is derived from an EMBL/GenBank/DDBJ whole genome shotgun (WGS) entry which is preliminary data.</text>
</comment>
<proteinExistence type="predicted"/>
<reference evidence="1" key="1">
    <citation type="submission" date="2023-04" db="EMBL/GenBank/DDBJ databases">
        <title>Draft Genome sequencing of Naganishia species isolated from polar environments using Oxford Nanopore Technology.</title>
        <authorList>
            <person name="Leo P."/>
            <person name="Venkateswaran K."/>
        </authorList>
    </citation>
    <scope>NUCLEOTIDE SEQUENCE</scope>
    <source>
        <strain evidence="1">MNA-CCFEE 5423</strain>
    </source>
</reference>
<evidence type="ECO:0000313" key="2">
    <source>
        <dbReference type="Proteomes" id="UP001227268"/>
    </source>
</evidence>
<evidence type="ECO:0000313" key="1">
    <source>
        <dbReference type="EMBL" id="KAJ9091470.1"/>
    </source>
</evidence>
<organism evidence="1 2">
    <name type="scientific">Naganishia friedmannii</name>
    <dbReference type="NCBI Taxonomy" id="89922"/>
    <lineage>
        <taxon>Eukaryota</taxon>
        <taxon>Fungi</taxon>
        <taxon>Dikarya</taxon>
        <taxon>Basidiomycota</taxon>
        <taxon>Agaricomycotina</taxon>
        <taxon>Tremellomycetes</taxon>
        <taxon>Filobasidiales</taxon>
        <taxon>Filobasidiaceae</taxon>
        <taxon>Naganishia</taxon>
    </lineage>
</organism>
<gene>
    <name evidence="1" type="ORF">QFC21_007205</name>
</gene>
<accession>A0ACC2UXT6</accession>
<keyword evidence="2" id="KW-1185">Reference proteome</keyword>
<dbReference type="Proteomes" id="UP001227268">
    <property type="component" value="Unassembled WGS sequence"/>
</dbReference>